<accession>A0ABX0UI39</accession>
<dbReference type="Proteomes" id="UP001179181">
    <property type="component" value="Unassembled WGS sequence"/>
</dbReference>
<proteinExistence type="predicted"/>
<sequence length="76" mass="8982">MEITIEIPEKKAPFVMELLRSLKFLKIKQPAPNHSFEDFRQQWMKLASDLPQNDPEITAEEMEAEIKAVRKNRNRS</sequence>
<organism evidence="1 2">
    <name type="scientific">Dyadobacter arcticus</name>
    <dbReference type="NCBI Taxonomy" id="1078754"/>
    <lineage>
        <taxon>Bacteria</taxon>
        <taxon>Pseudomonadati</taxon>
        <taxon>Bacteroidota</taxon>
        <taxon>Cytophagia</taxon>
        <taxon>Cytophagales</taxon>
        <taxon>Spirosomataceae</taxon>
        <taxon>Dyadobacter</taxon>
    </lineage>
</organism>
<protein>
    <recommendedName>
        <fullName evidence="3">Addiction module component</fullName>
    </recommendedName>
</protein>
<dbReference type="RefSeq" id="WP_167265944.1">
    <property type="nucleotide sequence ID" value="NZ_JAASQJ010000001.1"/>
</dbReference>
<reference evidence="1 2" key="1">
    <citation type="submission" date="2020-03" db="EMBL/GenBank/DDBJ databases">
        <title>Genomic Encyclopedia of Type Strains, Phase IV (KMG-IV): sequencing the most valuable type-strain genomes for metagenomic binning, comparative biology and taxonomic classification.</title>
        <authorList>
            <person name="Goeker M."/>
        </authorList>
    </citation>
    <scope>NUCLEOTIDE SEQUENCE [LARGE SCALE GENOMIC DNA]</scope>
    <source>
        <strain evidence="1 2">DSM 102865</strain>
    </source>
</reference>
<name>A0ABX0UI39_9BACT</name>
<comment type="caution">
    <text evidence="1">The sequence shown here is derived from an EMBL/GenBank/DDBJ whole genome shotgun (WGS) entry which is preliminary data.</text>
</comment>
<evidence type="ECO:0000313" key="2">
    <source>
        <dbReference type="Proteomes" id="UP001179181"/>
    </source>
</evidence>
<keyword evidence="2" id="KW-1185">Reference proteome</keyword>
<gene>
    <name evidence="1" type="ORF">FHS68_000027</name>
</gene>
<dbReference type="EMBL" id="JAASQJ010000001">
    <property type="protein sequence ID" value="NIJ50871.1"/>
    <property type="molecule type" value="Genomic_DNA"/>
</dbReference>
<evidence type="ECO:0008006" key="3">
    <source>
        <dbReference type="Google" id="ProtNLM"/>
    </source>
</evidence>
<evidence type="ECO:0000313" key="1">
    <source>
        <dbReference type="EMBL" id="NIJ50871.1"/>
    </source>
</evidence>